<dbReference type="Pfam" id="PF04542">
    <property type="entry name" value="Sigma70_r2"/>
    <property type="match status" value="1"/>
</dbReference>
<feature type="compositionally biased region" description="Low complexity" evidence="7">
    <location>
        <begin position="8"/>
        <end position="21"/>
    </location>
</feature>
<dbReference type="GO" id="GO:0016987">
    <property type="term" value="F:sigma factor activity"/>
    <property type="evidence" value="ECO:0007669"/>
    <property type="project" value="UniProtKB-KW"/>
</dbReference>
<dbReference type="Gene3D" id="1.10.1740.10">
    <property type="match status" value="1"/>
</dbReference>
<accession>A0A4Q5N0X3</accession>
<dbReference type="PANTHER" id="PTHR43133:SF62">
    <property type="entry name" value="RNA POLYMERASE SIGMA FACTOR SIGZ"/>
    <property type="match status" value="1"/>
</dbReference>
<dbReference type="OrthoDB" id="5243766at2"/>
<evidence type="ECO:0000256" key="4">
    <source>
        <dbReference type="ARBA" id="ARBA00023125"/>
    </source>
</evidence>
<protein>
    <recommendedName>
        <fullName evidence="6">RNA polymerase sigma factor</fullName>
    </recommendedName>
</protein>
<dbReference type="PROSITE" id="PS01063">
    <property type="entry name" value="SIGMA70_ECF"/>
    <property type="match status" value="1"/>
</dbReference>
<dbReference type="GO" id="GO:0006352">
    <property type="term" value="P:DNA-templated transcription initiation"/>
    <property type="evidence" value="ECO:0007669"/>
    <property type="project" value="InterPro"/>
</dbReference>
<dbReference type="InterPro" id="IPR013325">
    <property type="entry name" value="RNA_pol_sigma_r2"/>
</dbReference>
<dbReference type="GO" id="GO:0003677">
    <property type="term" value="F:DNA binding"/>
    <property type="evidence" value="ECO:0007669"/>
    <property type="project" value="UniProtKB-KW"/>
</dbReference>
<dbReference type="InterPro" id="IPR036388">
    <property type="entry name" value="WH-like_DNA-bd_sf"/>
</dbReference>
<dbReference type="InterPro" id="IPR039425">
    <property type="entry name" value="RNA_pol_sigma-70-like"/>
</dbReference>
<dbReference type="EMBL" id="SDWW01000013">
    <property type="protein sequence ID" value="RYV51695.1"/>
    <property type="molecule type" value="Genomic_DNA"/>
</dbReference>
<evidence type="ECO:0000256" key="6">
    <source>
        <dbReference type="RuleBase" id="RU000716"/>
    </source>
</evidence>
<feature type="domain" description="RNA polymerase sigma-70 region 4" evidence="9">
    <location>
        <begin position="163"/>
        <end position="210"/>
    </location>
</feature>
<keyword evidence="2 6" id="KW-0805">Transcription regulation</keyword>
<dbReference type="Gene3D" id="1.10.10.10">
    <property type="entry name" value="Winged helix-like DNA-binding domain superfamily/Winged helix DNA-binding domain"/>
    <property type="match status" value="1"/>
</dbReference>
<keyword evidence="5 6" id="KW-0804">Transcription</keyword>
<dbReference type="PANTHER" id="PTHR43133">
    <property type="entry name" value="RNA POLYMERASE ECF-TYPE SIGMA FACTO"/>
    <property type="match status" value="1"/>
</dbReference>
<comment type="similarity">
    <text evidence="1 6">Belongs to the sigma-70 factor family. ECF subfamily.</text>
</comment>
<dbReference type="SUPFAM" id="SSF88659">
    <property type="entry name" value="Sigma3 and sigma4 domains of RNA polymerase sigma factors"/>
    <property type="match status" value="1"/>
</dbReference>
<feature type="region of interest" description="Disordered" evidence="7">
    <location>
        <begin position="1"/>
        <end position="32"/>
    </location>
</feature>
<evidence type="ECO:0000313" key="11">
    <source>
        <dbReference type="Proteomes" id="UP000293764"/>
    </source>
</evidence>
<dbReference type="NCBIfam" id="TIGR02937">
    <property type="entry name" value="sigma70-ECF"/>
    <property type="match status" value="1"/>
</dbReference>
<dbReference type="InterPro" id="IPR007630">
    <property type="entry name" value="RNA_pol_sigma70_r4"/>
</dbReference>
<dbReference type="SUPFAM" id="SSF88946">
    <property type="entry name" value="Sigma2 domain of RNA polymerase sigma factors"/>
    <property type="match status" value="1"/>
</dbReference>
<dbReference type="Proteomes" id="UP000293764">
    <property type="component" value="Unassembled WGS sequence"/>
</dbReference>
<organism evidence="10 11">
    <name type="scientific">Pengzhenrongella frigida</name>
    <dbReference type="NCBI Taxonomy" id="1259133"/>
    <lineage>
        <taxon>Bacteria</taxon>
        <taxon>Bacillati</taxon>
        <taxon>Actinomycetota</taxon>
        <taxon>Actinomycetes</taxon>
        <taxon>Micrococcales</taxon>
        <taxon>Pengzhenrongella</taxon>
    </lineage>
</organism>
<gene>
    <name evidence="10" type="ORF">EUA98_07275</name>
</gene>
<evidence type="ECO:0000256" key="3">
    <source>
        <dbReference type="ARBA" id="ARBA00023082"/>
    </source>
</evidence>
<dbReference type="Pfam" id="PF04545">
    <property type="entry name" value="Sigma70_r4"/>
    <property type="match status" value="1"/>
</dbReference>
<evidence type="ECO:0000256" key="2">
    <source>
        <dbReference type="ARBA" id="ARBA00023015"/>
    </source>
</evidence>
<dbReference type="InterPro" id="IPR000838">
    <property type="entry name" value="RNA_pol_sigma70_ECF_CS"/>
</dbReference>
<evidence type="ECO:0000259" key="8">
    <source>
        <dbReference type="Pfam" id="PF04542"/>
    </source>
</evidence>
<evidence type="ECO:0000256" key="7">
    <source>
        <dbReference type="SAM" id="MobiDB-lite"/>
    </source>
</evidence>
<evidence type="ECO:0000256" key="5">
    <source>
        <dbReference type="ARBA" id="ARBA00023163"/>
    </source>
</evidence>
<feature type="domain" description="RNA polymerase sigma-70 region 2" evidence="8">
    <location>
        <begin position="63"/>
        <end position="130"/>
    </location>
</feature>
<sequence length="220" mass="24118">MATLVGSPAAPTLTPLAGPAPQRRSALTTPGHVSEIRTRATWTDAELGDAFAAGDELALAEAYRRWSAFVHTLAVRSLRDVADAEDVTQQVFVSAWRGRSGFDPGRSPLPAWLTGITRNAIADVHHRRARDRRNEVAVARTTGPAPEPETAGLAERLTVADELARLGEPQRTILALAFFDDLTHDQISRRLDLPLGTVKSHIRRSLLRLRDRLEVDGETR</sequence>
<keyword evidence="3 6" id="KW-0731">Sigma factor</keyword>
<keyword evidence="4 6" id="KW-0238">DNA-binding</keyword>
<evidence type="ECO:0000313" key="10">
    <source>
        <dbReference type="EMBL" id="RYV51695.1"/>
    </source>
</evidence>
<dbReference type="InterPro" id="IPR013324">
    <property type="entry name" value="RNA_pol_sigma_r3/r4-like"/>
</dbReference>
<name>A0A4Q5N0X3_9MICO</name>
<reference evidence="10 11" key="1">
    <citation type="submission" date="2019-01" db="EMBL/GenBank/DDBJ databases">
        <title>Novel species of Cellulomonas.</title>
        <authorList>
            <person name="Liu Q."/>
            <person name="Xin Y.-H."/>
        </authorList>
    </citation>
    <scope>NUCLEOTIDE SEQUENCE [LARGE SCALE GENOMIC DNA]</scope>
    <source>
        <strain evidence="10 11">HLT2-17</strain>
    </source>
</reference>
<dbReference type="InterPro" id="IPR007627">
    <property type="entry name" value="RNA_pol_sigma70_r2"/>
</dbReference>
<dbReference type="InterPro" id="IPR014284">
    <property type="entry name" value="RNA_pol_sigma-70_dom"/>
</dbReference>
<dbReference type="AlphaFoldDB" id="A0A4Q5N0X3"/>
<comment type="caution">
    <text evidence="10">The sequence shown here is derived from an EMBL/GenBank/DDBJ whole genome shotgun (WGS) entry which is preliminary data.</text>
</comment>
<evidence type="ECO:0000259" key="9">
    <source>
        <dbReference type="Pfam" id="PF04545"/>
    </source>
</evidence>
<proteinExistence type="inferred from homology"/>
<dbReference type="RefSeq" id="WP_130102012.1">
    <property type="nucleotide sequence ID" value="NZ_SDWW01000013.1"/>
</dbReference>
<keyword evidence="11" id="KW-1185">Reference proteome</keyword>
<evidence type="ECO:0000256" key="1">
    <source>
        <dbReference type="ARBA" id="ARBA00010641"/>
    </source>
</evidence>